<dbReference type="InterPro" id="IPR036465">
    <property type="entry name" value="vWFA_dom_sf"/>
</dbReference>
<sequence>MSDSIKAGRVGRRKWTEPLLPNFAMNMDVENSSHIMSDGIANSVDCGTSGIDYTLSNMRQGAKTFHGLSLHDITKETYNPYQEVICILGETLASFDDDGMIPVYGFGDREVKDKGVFPLKPEGECDGFADVLSVYKKITPTVKLEGPTNFAPVIDEAIRIVKEKKQYHVLVIIADGQVTNEKDTIRTITKASEFPLSIVVIGVGDGPWDTMQDFDDKLPARQFDNFQFVDFHKVKSATRNPEAAVALAALLEIPDQYAYIRKNRLML</sequence>
<protein>
    <submittedName>
        <fullName evidence="2">CPNA2-like protein</fullName>
    </submittedName>
</protein>
<dbReference type="SUPFAM" id="SSF53300">
    <property type="entry name" value="vWA-like"/>
    <property type="match status" value="1"/>
</dbReference>
<keyword evidence="3" id="KW-1185">Reference proteome</keyword>
<dbReference type="PANTHER" id="PTHR45751:SF11">
    <property type="entry name" value="COPINE FAMILY PROTEIN 2"/>
    <property type="match status" value="1"/>
</dbReference>
<feature type="domain" description="VWFA" evidence="1">
    <location>
        <begin position="67"/>
        <end position="233"/>
    </location>
</feature>
<dbReference type="Proteomes" id="UP001164746">
    <property type="component" value="Chromosome 10"/>
</dbReference>
<dbReference type="InterPro" id="IPR010734">
    <property type="entry name" value="Copine_C"/>
</dbReference>
<dbReference type="EMBL" id="CP111021">
    <property type="protein sequence ID" value="WAR17268.1"/>
    <property type="molecule type" value="Genomic_DNA"/>
</dbReference>
<dbReference type="PANTHER" id="PTHR45751">
    <property type="entry name" value="COPINE FAMILY PROTEIN 1"/>
    <property type="match status" value="1"/>
</dbReference>
<evidence type="ECO:0000259" key="1">
    <source>
        <dbReference type="SMART" id="SM00327"/>
    </source>
</evidence>
<dbReference type="InterPro" id="IPR002035">
    <property type="entry name" value="VWF_A"/>
</dbReference>
<dbReference type="Gene3D" id="3.40.50.410">
    <property type="entry name" value="von Willebrand factor, type A domain"/>
    <property type="match status" value="1"/>
</dbReference>
<evidence type="ECO:0000313" key="3">
    <source>
        <dbReference type="Proteomes" id="UP001164746"/>
    </source>
</evidence>
<dbReference type="SMART" id="SM00327">
    <property type="entry name" value="VWA"/>
    <property type="match status" value="1"/>
</dbReference>
<dbReference type="InterPro" id="IPR052079">
    <property type="entry name" value="E3_ligase/Copine_domain"/>
</dbReference>
<evidence type="ECO:0000313" key="2">
    <source>
        <dbReference type="EMBL" id="WAR17268.1"/>
    </source>
</evidence>
<reference evidence="2" key="1">
    <citation type="submission" date="2022-11" db="EMBL/GenBank/DDBJ databases">
        <title>Centuries of genome instability and evolution in soft-shell clam transmissible cancer (bioRxiv).</title>
        <authorList>
            <person name="Hart S.F.M."/>
            <person name="Yonemitsu M.A."/>
            <person name="Giersch R.M."/>
            <person name="Beal B.F."/>
            <person name="Arriagada G."/>
            <person name="Davis B.W."/>
            <person name="Ostrander E.A."/>
            <person name="Goff S.P."/>
            <person name="Metzger M.J."/>
        </authorList>
    </citation>
    <scope>NUCLEOTIDE SEQUENCE</scope>
    <source>
        <strain evidence="2">MELC-2E11</strain>
        <tissue evidence="2">Siphon/mantle</tissue>
    </source>
</reference>
<accession>A0ABY7F4Y5</accession>
<gene>
    <name evidence="2" type="ORF">MAR_031862</name>
</gene>
<name>A0ABY7F4Y5_MYAAR</name>
<organism evidence="2 3">
    <name type="scientific">Mya arenaria</name>
    <name type="common">Soft-shell clam</name>
    <dbReference type="NCBI Taxonomy" id="6604"/>
    <lineage>
        <taxon>Eukaryota</taxon>
        <taxon>Metazoa</taxon>
        <taxon>Spiralia</taxon>
        <taxon>Lophotrochozoa</taxon>
        <taxon>Mollusca</taxon>
        <taxon>Bivalvia</taxon>
        <taxon>Autobranchia</taxon>
        <taxon>Heteroconchia</taxon>
        <taxon>Euheterodonta</taxon>
        <taxon>Imparidentia</taxon>
        <taxon>Neoheterodontei</taxon>
        <taxon>Myida</taxon>
        <taxon>Myoidea</taxon>
        <taxon>Myidae</taxon>
        <taxon>Mya</taxon>
    </lineage>
</organism>
<proteinExistence type="predicted"/>
<dbReference type="Pfam" id="PF07002">
    <property type="entry name" value="Copine"/>
    <property type="match status" value="1"/>
</dbReference>